<dbReference type="RefSeq" id="WP_025426750.1">
    <property type="nucleotide sequence ID" value="NZ_CP083370.1"/>
</dbReference>
<keyword evidence="2" id="KW-0805">Transcription regulation</keyword>
<dbReference type="PANTHER" id="PTHR30055:SF223">
    <property type="entry name" value="HTH-TYPE TRANSCRIPTIONAL REGULATOR UIDR"/>
    <property type="match status" value="1"/>
</dbReference>
<dbReference type="AlphaFoldDB" id="A0AAW4FE34"/>
<protein>
    <submittedName>
        <fullName evidence="8">TetR family transcriptional regulator</fullName>
    </submittedName>
</protein>
<comment type="caution">
    <text evidence="8">The sequence shown here is derived from an EMBL/GenBank/DDBJ whole genome shotgun (WGS) entry which is preliminary data.</text>
</comment>
<accession>A0AAW4FE34</accession>
<organism evidence="8 9">
    <name type="scientific">Ensifer canadensis</name>
    <dbReference type="NCBI Taxonomy" id="555315"/>
    <lineage>
        <taxon>Bacteria</taxon>
        <taxon>Pseudomonadati</taxon>
        <taxon>Pseudomonadota</taxon>
        <taxon>Alphaproteobacteria</taxon>
        <taxon>Hyphomicrobiales</taxon>
        <taxon>Rhizobiaceae</taxon>
        <taxon>Sinorhizobium/Ensifer group</taxon>
        <taxon>Ensifer</taxon>
    </lineage>
</organism>
<dbReference type="Pfam" id="PF13977">
    <property type="entry name" value="TetR_C_6"/>
    <property type="match status" value="1"/>
</dbReference>
<evidence type="ECO:0000256" key="4">
    <source>
        <dbReference type="ARBA" id="ARBA00023163"/>
    </source>
</evidence>
<evidence type="ECO:0000256" key="5">
    <source>
        <dbReference type="PROSITE-ProRule" id="PRU00335"/>
    </source>
</evidence>
<dbReference type="InterPro" id="IPR036271">
    <property type="entry name" value="Tet_transcr_reg_TetR-rel_C_sf"/>
</dbReference>
<feature type="domain" description="HTH tetR-type" evidence="7">
    <location>
        <begin position="7"/>
        <end position="67"/>
    </location>
</feature>
<evidence type="ECO:0000256" key="2">
    <source>
        <dbReference type="ARBA" id="ARBA00023015"/>
    </source>
</evidence>
<evidence type="ECO:0000313" key="9">
    <source>
        <dbReference type="Proteomes" id="UP000744980"/>
    </source>
</evidence>
<gene>
    <name evidence="8" type="ORF">GFB56_01115</name>
</gene>
<dbReference type="Proteomes" id="UP000744980">
    <property type="component" value="Unassembled WGS sequence"/>
</dbReference>
<dbReference type="SUPFAM" id="SSF46689">
    <property type="entry name" value="Homeodomain-like"/>
    <property type="match status" value="1"/>
</dbReference>
<dbReference type="InterPro" id="IPR009057">
    <property type="entry name" value="Homeodomain-like_sf"/>
</dbReference>
<sequence>MVYMTRLARREAIIAAAIAVMLKDGFDGMTTRRVAAEMGAANGIIHHHFKTASDLKCAAFLHYEAAARAEFVEMRPALSATAALKLFVSDHTDDTRESGMRFWAEAWRAAQADPELAGAYARAVSGWHRLLCGIIADGVAADEFRAGVLAETISWRILGLGIGLSSMAVLPMPLLSPTTVRRLMMQAVADDLGISFQEITGAS</sequence>
<keyword evidence="1" id="KW-0678">Repressor</keyword>
<dbReference type="EMBL" id="WXFA01000001">
    <property type="protein sequence ID" value="MBM3089419.1"/>
    <property type="molecule type" value="Genomic_DNA"/>
</dbReference>
<evidence type="ECO:0000313" key="8">
    <source>
        <dbReference type="EMBL" id="MBM3089419.1"/>
    </source>
</evidence>
<dbReference type="InterPro" id="IPR001647">
    <property type="entry name" value="HTH_TetR"/>
</dbReference>
<dbReference type="InterPro" id="IPR050109">
    <property type="entry name" value="HTH-type_TetR-like_transc_reg"/>
</dbReference>
<dbReference type="InterPro" id="IPR039538">
    <property type="entry name" value="BetI_C"/>
</dbReference>
<feature type="transmembrane region" description="Helical" evidence="6">
    <location>
        <begin position="153"/>
        <end position="175"/>
    </location>
</feature>
<dbReference type="PROSITE" id="PS50977">
    <property type="entry name" value="HTH_TETR_2"/>
    <property type="match status" value="1"/>
</dbReference>
<evidence type="ECO:0000259" key="7">
    <source>
        <dbReference type="PROSITE" id="PS50977"/>
    </source>
</evidence>
<keyword evidence="9" id="KW-1185">Reference proteome</keyword>
<keyword evidence="6" id="KW-0472">Membrane</keyword>
<name>A0AAW4FE34_9HYPH</name>
<evidence type="ECO:0000256" key="6">
    <source>
        <dbReference type="SAM" id="Phobius"/>
    </source>
</evidence>
<dbReference type="GO" id="GO:0003700">
    <property type="term" value="F:DNA-binding transcription factor activity"/>
    <property type="evidence" value="ECO:0007669"/>
    <property type="project" value="TreeGrafter"/>
</dbReference>
<dbReference type="PANTHER" id="PTHR30055">
    <property type="entry name" value="HTH-TYPE TRANSCRIPTIONAL REGULATOR RUTR"/>
    <property type="match status" value="1"/>
</dbReference>
<proteinExistence type="predicted"/>
<evidence type="ECO:0000256" key="1">
    <source>
        <dbReference type="ARBA" id="ARBA00022491"/>
    </source>
</evidence>
<dbReference type="GO" id="GO:0000976">
    <property type="term" value="F:transcription cis-regulatory region binding"/>
    <property type="evidence" value="ECO:0007669"/>
    <property type="project" value="TreeGrafter"/>
</dbReference>
<dbReference type="Gene3D" id="1.10.357.10">
    <property type="entry name" value="Tetracycline Repressor, domain 2"/>
    <property type="match status" value="1"/>
</dbReference>
<feature type="DNA-binding region" description="H-T-H motif" evidence="5">
    <location>
        <begin position="30"/>
        <end position="49"/>
    </location>
</feature>
<keyword evidence="6" id="KW-0812">Transmembrane</keyword>
<keyword evidence="3 5" id="KW-0238">DNA-binding</keyword>
<dbReference type="SUPFAM" id="SSF48498">
    <property type="entry name" value="Tetracyclin repressor-like, C-terminal domain"/>
    <property type="match status" value="1"/>
</dbReference>
<keyword evidence="6" id="KW-1133">Transmembrane helix</keyword>
<dbReference type="Pfam" id="PF00440">
    <property type="entry name" value="TetR_N"/>
    <property type="match status" value="1"/>
</dbReference>
<reference evidence="8 9" key="1">
    <citation type="submission" date="2020-01" db="EMBL/GenBank/DDBJ databases">
        <title>Draft genome assembly of Ensifer adhaerens T173.</title>
        <authorList>
            <person name="Craig J.E."/>
            <person name="Stinchcombe J.R."/>
        </authorList>
    </citation>
    <scope>NUCLEOTIDE SEQUENCE [LARGE SCALE GENOMIC DNA]</scope>
    <source>
        <strain evidence="8 9">T173</strain>
    </source>
</reference>
<evidence type="ECO:0000256" key="3">
    <source>
        <dbReference type="ARBA" id="ARBA00023125"/>
    </source>
</evidence>
<keyword evidence="4" id="KW-0804">Transcription</keyword>